<dbReference type="Proteomes" id="UP001189429">
    <property type="component" value="Unassembled WGS sequence"/>
</dbReference>
<proteinExistence type="predicted"/>
<reference evidence="1" key="1">
    <citation type="submission" date="2023-10" db="EMBL/GenBank/DDBJ databases">
        <authorList>
            <person name="Chen Y."/>
            <person name="Shah S."/>
            <person name="Dougan E. K."/>
            <person name="Thang M."/>
            <person name="Chan C."/>
        </authorList>
    </citation>
    <scope>NUCLEOTIDE SEQUENCE [LARGE SCALE GENOMIC DNA]</scope>
</reference>
<organism evidence="1 2">
    <name type="scientific">Prorocentrum cordatum</name>
    <dbReference type="NCBI Taxonomy" id="2364126"/>
    <lineage>
        <taxon>Eukaryota</taxon>
        <taxon>Sar</taxon>
        <taxon>Alveolata</taxon>
        <taxon>Dinophyceae</taxon>
        <taxon>Prorocentrales</taxon>
        <taxon>Prorocentraceae</taxon>
        <taxon>Prorocentrum</taxon>
    </lineage>
</organism>
<dbReference type="EMBL" id="CAUYUJ010002475">
    <property type="protein sequence ID" value="CAK0800937.1"/>
    <property type="molecule type" value="Genomic_DNA"/>
</dbReference>
<evidence type="ECO:0000313" key="1">
    <source>
        <dbReference type="EMBL" id="CAK0800937.1"/>
    </source>
</evidence>
<evidence type="ECO:0000313" key="2">
    <source>
        <dbReference type="Proteomes" id="UP001189429"/>
    </source>
</evidence>
<gene>
    <name evidence="1" type="ORF">PCOR1329_LOCUS8960</name>
</gene>
<name>A0ABN9Q878_9DINO</name>
<comment type="caution">
    <text evidence="1">The sequence shown here is derived from an EMBL/GenBank/DDBJ whole genome shotgun (WGS) entry which is preliminary data.</text>
</comment>
<keyword evidence="2" id="KW-1185">Reference proteome</keyword>
<accession>A0ABN9Q878</accession>
<protein>
    <submittedName>
        <fullName evidence="1">Uncharacterized protein</fullName>
    </submittedName>
</protein>
<sequence length="143" mass="15309">MDDWDAVLTGMAEDWFGEVVDQNGPVEAGTPKFEHGVNSEMWLALRMQLGGLPVLRFPALAYRHLRPARLGAAPGGEAHRGAAPLLQVLPLPERGLPRRWVAVPAGVPRGPRLRGVRGARRGCRRGELGGGGRVVAEELVAVG</sequence>